<evidence type="ECO:0000313" key="2">
    <source>
        <dbReference type="Proteomes" id="UP000265520"/>
    </source>
</evidence>
<protein>
    <submittedName>
        <fullName evidence="1">Uncharacterized protein</fullName>
    </submittedName>
</protein>
<dbReference type="Proteomes" id="UP000265520">
    <property type="component" value="Unassembled WGS sequence"/>
</dbReference>
<feature type="non-terminal residue" evidence="1">
    <location>
        <position position="87"/>
    </location>
</feature>
<accession>A0A392RYW7</accession>
<reference evidence="1 2" key="1">
    <citation type="journal article" date="2018" name="Front. Plant Sci.">
        <title>Red Clover (Trifolium pratense) and Zigzag Clover (T. medium) - A Picture of Genomic Similarities and Differences.</title>
        <authorList>
            <person name="Dluhosova J."/>
            <person name="Istvanek J."/>
            <person name="Nedelnik J."/>
            <person name="Repkova J."/>
        </authorList>
    </citation>
    <scope>NUCLEOTIDE SEQUENCE [LARGE SCALE GENOMIC DNA]</scope>
    <source>
        <strain evidence="2">cv. 10/8</strain>
        <tissue evidence="1">Leaf</tissue>
    </source>
</reference>
<dbReference type="PANTHER" id="PTHR48475">
    <property type="entry name" value="RIBONUCLEASE H"/>
    <property type="match status" value="1"/>
</dbReference>
<evidence type="ECO:0000313" key="1">
    <source>
        <dbReference type="EMBL" id="MCI41813.1"/>
    </source>
</evidence>
<sequence>MVYGMDAMIPAEINPPSWRRATLTITENSEALQENLDLLEEVREAAHFREFAVKQRATRKYNTKVIAREFREGDLVLKRPMWRDKGG</sequence>
<dbReference type="AlphaFoldDB" id="A0A392RYW7"/>
<name>A0A392RYW7_9FABA</name>
<dbReference type="EMBL" id="LXQA010296636">
    <property type="protein sequence ID" value="MCI41813.1"/>
    <property type="molecule type" value="Genomic_DNA"/>
</dbReference>
<comment type="caution">
    <text evidence="1">The sequence shown here is derived from an EMBL/GenBank/DDBJ whole genome shotgun (WGS) entry which is preliminary data.</text>
</comment>
<proteinExistence type="predicted"/>
<keyword evidence="2" id="KW-1185">Reference proteome</keyword>
<dbReference type="PANTHER" id="PTHR48475:SF1">
    <property type="entry name" value="RNASE H TYPE-1 DOMAIN-CONTAINING PROTEIN"/>
    <property type="match status" value="1"/>
</dbReference>
<organism evidence="1 2">
    <name type="scientific">Trifolium medium</name>
    <dbReference type="NCBI Taxonomy" id="97028"/>
    <lineage>
        <taxon>Eukaryota</taxon>
        <taxon>Viridiplantae</taxon>
        <taxon>Streptophyta</taxon>
        <taxon>Embryophyta</taxon>
        <taxon>Tracheophyta</taxon>
        <taxon>Spermatophyta</taxon>
        <taxon>Magnoliopsida</taxon>
        <taxon>eudicotyledons</taxon>
        <taxon>Gunneridae</taxon>
        <taxon>Pentapetalae</taxon>
        <taxon>rosids</taxon>
        <taxon>fabids</taxon>
        <taxon>Fabales</taxon>
        <taxon>Fabaceae</taxon>
        <taxon>Papilionoideae</taxon>
        <taxon>50 kb inversion clade</taxon>
        <taxon>NPAAA clade</taxon>
        <taxon>Hologalegina</taxon>
        <taxon>IRL clade</taxon>
        <taxon>Trifolieae</taxon>
        <taxon>Trifolium</taxon>
    </lineage>
</organism>